<feature type="region of interest" description="Disordered" evidence="7">
    <location>
        <begin position="153"/>
        <end position="174"/>
    </location>
</feature>
<proteinExistence type="inferred from homology"/>
<protein>
    <recommendedName>
        <fullName evidence="6">Peptidyl-prolyl cis-trans isomerase</fullName>
        <ecNumber evidence="6">5.2.1.8</ecNumber>
    </recommendedName>
</protein>
<keyword evidence="4 5" id="KW-0413">Isomerase</keyword>
<comment type="catalytic activity">
    <reaction evidence="1 5 6">
        <text>[protein]-peptidylproline (omega=180) = [protein]-peptidylproline (omega=0)</text>
        <dbReference type="Rhea" id="RHEA:16237"/>
        <dbReference type="Rhea" id="RHEA-COMP:10747"/>
        <dbReference type="Rhea" id="RHEA-COMP:10748"/>
        <dbReference type="ChEBI" id="CHEBI:83833"/>
        <dbReference type="ChEBI" id="CHEBI:83834"/>
        <dbReference type="EC" id="5.2.1.8"/>
    </reaction>
</comment>
<evidence type="ECO:0000256" key="3">
    <source>
        <dbReference type="ARBA" id="ARBA00023110"/>
    </source>
</evidence>
<comment type="caution">
    <text evidence="10">The sequence shown here is derived from an EMBL/GenBank/DDBJ whole genome shotgun (WGS) entry which is preliminary data.</text>
</comment>
<evidence type="ECO:0000256" key="5">
    <source>
        <dbReference type="PROSITE-ProRule" id="PRU00277"/>
    </source>
</evidence>
<dbReference type="OrthoDB" id="9814548at2"/>
<dbReference type="EMBL" id="LRRQ01000087">
    <property type="protein sequence ID" value="OAM89593.1"/>
    <property type="molecule type" value="Genomic_DNA"/>
</dbReference>
<gene>
    <name evidence="10" type="ORF">AW736_12455</name>
</gene>
<evidence type="ECO:0000256" key="1">
    <source>
        <dbReference type="ARBA" id="ARBA00000971"/>
    </source>
</evidence>
<keyword evidence="11" id="KW-1185">Reference proteome</keyword>
<evidence type="ECO:0000313" key="10">
    <source>
        <dbReference type="EMBL" id="OAM89593.1"/>
    </source>
</evidence>
<dbReference type="FunFam" id="3.10.50.40:FF:000006">
    <property type="entry name" value="Peptidyl-prolyl cis-trans isomerase"/>
    <property type="match status" value="1"/>
</dbReference>
<dbReference type="Gene3D" id="3.10.50.40">
    <property type="match status" value="1"/>
</dbReference>
<accession>A0A178II19</accession>
<feature type="domain" description="PPIase FKBP-type" evidence="9">
    <location>
        <begin position="66"/>
        <end position="154"/>
    </location>
</feature>
<dbReference type="PROSITE" id="PS50059">
    <property type="entry name" value="FKBP_PPIASE"/>
    <property type="match status" value="1"/>
</dbReference>
<feature type="compositionally biased region" description="Basic residues" evidence="7">
    <location>
        <begin position="165"/>
        <end position="174"/>
    </location>
</feature>
<evidence type="ECO:0000256" key="4">
    <source>
        <dbReference type="ARBA" id="ARBA00023235"/>
    </source>
</evidence>
<sequence>MRLFPLQLTLLLAAFVLPLSLQAQREKLSPEDLAYVEKTWPNAKATGTSLRTEVLAEGSGDSPRPGDRVSVLYKGMLLDGTIFDQATEPERAFTFRLGRGNVIEGWEEGLQLMKIGEKRRFIIPFELAYGTRGDPPKIPRRATLVFEVELLKIEKGESSPPPPPPKKKEKKKKS</sequence>
<dbReference type="RefSeq" id="WP_068770549.1">
    <property type="nucleotide sequence ID" value="NZ_CP109796.1"/>
</dbReference>
<comment type="similarity">
    <text evidence="2 6">Belongs to the FKBP-type PPIase family.</text>
</comment>
<evidence type="ECO:0000256" key="7">
    <source>
        <dbReference type="SAM" id="MobiDB-lite"/>
    </source>
</evidence>
<evidence type="ECO:0000256" key="6">
    <source>
        <dbReference type="RuleBase" id="RU003915"/>
    </source>
</evidence>
<dbReference type="AlphaFoldDB" id="A0A178II19"/>
<dbReference type="EC" id="5.2.1.8" evidence="6"/>
<dbReference type="Pfam" id="PF00254">
    <property type="entry name" value="FKBP_C"/>
    <property type="match status" value="1"/>
</dbReference>
<dbReference type="SUPFAM" id="SSF54534">
    <property type="entry name" value="FKBP-like"/>
    <property type="match status" value="1"/>
</dbReference>
<keyword evidence="8" id="KW-0732">Signal</keyword>
<evidence type="ECO:0000256" key="2">
    <source>
        <dbReference type="ARBA" id="ARBA00006577"/>
    </source>
</evidence>
<dbReference type="GO" id="GO:0003755">
    <property type="term" value="F:peptidyl-prolyl cis-trans isomerase activity"/>
    <property type="evidence" value="ECO:0007669"/>
    <property type="project" value="UniProtKB-UniRule"/>
</dbReference>
<dbReference type="PANTHER" id="PTHR43811">
    <property type="entry name" value="FKBP-TYPE PEPTIDYL-PROLYL CIS-TRANS ISOMERASE FKPA"/>
    <property type="match status" value="1"/>
</dbReference>
<dbReference type="Proteomes" id="UP000078486">
    <property type="component" value="Unassembled WGS sequence"/>
</dbReference>
<evidence type="ECO:0000256" key="8">
    <source>
        <dbReference type="SAM" id="SignalP"/>
    </source>
</evidence>
<dbReference type="InterPro" id="IPR001179">
    <property type="entry name" value="PPIase_FKBP_dom"/>
</dbReference>
<organism evidence="10 11">
    <name type="scientific">Termitidicoccus mucosus</name>
    <dbReference type="NCBI Taxonomy" id="1184151"/>
    <lineage>
        <taxon>Bacteria</taxon>
        <taxon>Pseudomonadati</taxon>
        <taxon>Verrucomicrobiota</taxon>
        <taxon>Opitutia</taxon>
        <taxon>Opitutales</taxon>
        <taxon>Opitutaceae</taxon>
        <taxon>Termitidicoccus</taxon>
    </lineage>
</organism>
<dbReference type="STRING" id="1184151.AW736_12455"/>
<feature type="chain" id="PRO_5008088926" description="Peptidyl-prolyl cis-trans isomerase" evidence="8">
    <location>
        <begin position="24"/>
        <end position="174"/>
    </location>
</feature>
<keyword evidence="3 5" id="KW-0697">Rotamase</keyword>
<name>A0A178II19_9BACT</name>
<dbReference type="PANTHER" id="PTHR43811:SF19">
    <property type="entry name" value="39 KDA FK506-BINDING NUCLEAR PROTEIN"/>
    <property type="match status" value="1"/>
</dbReference>
<feature type="signal peptide" evidence="8">
    <location>
        <begin position="1"/>
        <end position="23"/>
    </location>
</feature>
<reference evidence="10 11" key="1">
    <citation type="submission" date="2016-01" db="EMBL/GenBank/DDBJ databases">
        <title>High potential of lignocellulose degradation of a new Verrucomicrobia species.</title>
        <authorList>
            <person name="Wang Y."/>
            <person name="Shi Y."/>
            <person name="Qiu Z."/>
            <person name="Liu S."/>
            <person name="Yang H."/>
        </authorList>
    </citation>
    <scope>NUCLEOTIDE SEQUENCE [LARGE SCALE GENOMIC DNA]</scope>
    <source>
        <strain evidence="10 11">TSB47</strain>
    </source>
</reference>
<dbReference type="InterPro" id="IPR046357">
    <property type="entry name" value="PPIase_dom_sf"/>
</dbReference>
<evidence type="ECO:0000313" key="11">
    <source>
        <dbReference type="Proteomes" id="UP000078486"/>
    </source>
</evidence>
<evidence type="ECO:0000259" key="9">
    <source>
        <dbReference type="PROSITE" id="PS50059"/>
    </source>
</evidence>